<keyword evidence="2" id="KW-1185">Reference proteome</keyword>
<sequence length="98" mass="11462">MIRHIVMFKIKDEFKDEIPQLVKNFYGMKGKIEGMVSLEAGADFLHSERSYDLALITEFETREAFDAYQTHPVHLPVKKRMHEVRSASVACDYEIRDL</sequence>
<accession>A0AC61MVV9</accession>
<evidence type="ECO:0000313" key="1">
    <source>
        <dbReference type="EMBL" id="QUC66512.1"/>
    </source>
</evidence>
<name>A0AC61MVV9_9FIRM</name>
<gene>
    <name evidence="1" type="ORF">JYE49_11660</name>
</gene>
<dbReference type="Proteomes" id="UP000682782">
    <property type="component" value="Chromosome"/>
</dbReference>
<proteinExistence type="predicted"/>
<organism evidence="1 2">
    <name type="scientific">Aristaeella hokkaidonensis</name>
    <dbReference type="NCBI Taxonomy" id="3046382"/>
    <lineage>
        <taxon>Bacteria</taxon>
        <taxon>Bacillati</taxon>
        <taxon>Bacillota</taxon>
        <taxon>Clostridia</taxon>
        <taxon>Eubacteriales</taxon>
        <taxon>Aristaeellaceae</taxon>
        <taxon>Aristaeella</taxon>
    </lineage>
</organism>
<protein>
    <submittedName>
        <fullName evidence="1">Dabb family protein</fullName>
    </submittedName>
</protein>
<dbReference type="EMBL" id="CP068393">
    <property type="protein sequence ID" value="QUC66512.1"/>
    <property type="molecule type" value="Genomic_DNA"/>
</dbReference>
<evidence type="ECO:0000313" key="2">
    <source>
        <dbReference type="Proteomes" id="UP000682782"/>
    </source>
</evidence>
<reference evidence="1" key="1">
    <citation type="submission" date="2021-01" db="EMBL/GenBank/DDBJ databases">
        <title>Complete genome sequence of Clostridiales bacterium R-7.</title>
        <authorList>
            <person name="Mahoney-Kurpe S.C."/>
            <person name="Palevich N."/>
            <person name="Koike S."/>
            <person name="Moon C.D."/>
            <person name="Attwood G.T."/>
        </authorList>
    </citation>
    <scope>NUCLEOTIDE SEQUENCE</scope>
    <source>
        <strain evidence="1">R-7</strain>
    </source>
</reference>